<dbReference type="RefSeq" id="WP_086380827.1">
    <property type="nucleotide sequence ID" value="NZ_NBTY01000034.1"/>
</dbReference>
<sequence length="661" mass="72632">MIINDFLERLLTLQQDGQQAISGPSNWVTEPVLQVETSLHKIVADLDVSIGPDSAPINQGRWHFFVGSPGNGKSAGAGLLARLLREKGHAIRVQGTQESLDDLGPSDVPYLLEVCAPGKNYPYLLIAQDASVLPDPYDPEGDPGTALENLLIEAVTRGVSVVVCTNRGVVERVFARRYLEPEHSKAGWFKAIKVAVGRDSSTVIDVPFTSKKRVFDSVRVTATSLDRRSLMLADNTLDQLLRKATESEKWSACDSCPSRPLCPFKSNRDWLANTELRRKVVALLLNAELYDGQVIVLREALAVVSLVLAGCPHDYESGKPCLWVHQKVNSGDLFSLASRRIYMVLFSAYSPFGIEPDDRDRKLQLKALRAVHSSTDPIAGISSKAMPAVFDAKNWPSTDVGAQRLLGRARTLAMLDAFSDSLPQSFADQWDESWLALQAGGEWISQIETDCFKCWTEMQKAAATCSDTIPSSYRWLTRWMTAFTVRAGALVEGVTTFNEDLEALVSVLGITGKPNKEQLGVVTKIEKTLRQILDQSGKGISISPAASLRGEWKDNELKPYLLNGVAGDGANAVEFRFGKSSRVKIALETKAFAWLKRRAERAMALATFPSAYLETAQDAMLRVAVTSGYDTSDEIEIYIDTLDGVAIKITRSHGVIDVEYC</sequence>
<dbReference type="AlphaFoldDB" id="A0A242N5Y7"/>
<name>A0A242N5Y7_CABSO</name>
<comment type="caution">
    <text evidence="1">The sequence shown here is derived from an EMBL/GenBank/DDBJ whole genome shotgun (WGS) entry which is preliminary data.</text>
</comment>
<dbReference type="EMBL" id="NBTY01000034">
    <property type="protein sequence ID" value="OTP79068.1"/>
    <property type="molecule type" value="Genomic_DNA"/>
</dbReference>
<dbReference type="Proteomes" id="UP000194546">
    <property type="component" value="Unassembled WGS sequence"/>
</dbReference>
<dbReference type="InterPro" id="IPR027417">
    <property type="entry name" value="P-loop_NTPase"/>
</dbReference>
<gene>
    <name evidence="1" type="ORF">PAMC26510_06300</name>
</gene>
<evidence type="ECO:0000313" key="1">
    <source>
        <dbReference type="EMBL" id="OTP79068.1"/>
    </source>
</evidence>
<accession>A0A242N5Y7</accession>
<proteinExistence type="predicted"/>
<organism evidence="1 2">
    <name type="scientific">Caballeronia sordidicola</name>
    <name type="common">Burkholderia sordidicola</name>
    <dbReference type="NCBI Taxonomy" id="196367"/>
    <lineage>
        <taxon>Bacteria</taxon>
        <taxon>Pseudomonadati</taxon>
        <taxon>Pseudomonadota</taxon>
        <taxon>Betaproteobacteria</taxon>
        <taxon>Burkholderiales</taxon>
        <taxon>Burkholderiaceae</taxon>
        <taxon>Caballeronia</taxon>
    </lineage>
</organism>
<dbReference type="SUPFAM" id="SSF52540">
    <property type="entry name" value="P-loop containing nucleoside triphosphate hydrolases"/>
    <property type="match status" value="1"/>
</dbReference>
<protein>
    <submittedName>
        <fullName evidence="1">Uncharacterized protein</fullName>
    </submittedName>
</protein>
<evidence type="ECO:0000313" key="2">
    <source>
        <dbReference type="Proteomes" id="UP000194546"/>
    </source>
</evidence>
<reference evidence="1 2" key="1">
    <citation type="submission" date="2017-03" db="EMBL/GenBank/DDBJ databases">
        <title>Genome analysis of strain PAMC 26510.</title>
        <authorList>
            <person name="Oh H.-M."/>
            <person name="Yang J.-A."/>
        </authorList>
    </citation>
    <scope>NUCLEOTIDE SEQUENCE [LARGE SCALE GENOMIC DNA]</scope>
    <source>
        <strain evidence="1 2">PAMC 26510</strain>
    </source>
</reference>